<reference evidence="1 2" key="1">
    <citation type="submission" date="2019-05" db="EMBL/GenBank/DDBJ databases">
        <title>Another draft genome of Portunus trituberculatus and its Hox gene families provides insights of decapod evolution.</title>
        <authorList>
            <person name="Jeong J.-H."/>
            <person name="Song I."/>
            <person name="Kim S."/>
            <person name="Choi T."/>
            <person name="Kim D."/>
            <person name="Ryu S."/>
            <person name="Kim W."/>
        </authorList>
    </citation>
    <scope>NUCLEOTIDE SEQUENCE [LARGE SCALE GENOMIC DNA]</scope>
    <source>
        <tissue evidence="1">Muscle</tissue>
    </source>
</reference>
<comment type="caution">
    <text evidence="1">The sequence shown here is derived from an EMBL/GenBank/DDBJ whole genome shotgun (WGS) entry which is preliminary data.</text>
</comment>
<accession>A0A5B7CTX4</accession>
<evidence type="ECO:0000313" key="2">
    <source>
        <dbReference type="Proteomes" id="UP000324222"/>
    </source>
</evidence>
<evidence type="ECO:0000313" key="1">
    <source>
        <dbReference type="EMBL" id="MPC10923.1"/>
    </source>
</evidence>
<dbReference type="AlphaFoldDB" id="A0A5B7CTX4"/>
<dbReference type="Proteomes" id="UP000324222">
    <property type="component" value="Unassembled WGS sequence"/>
</dbReference>
<gene>
    <name evidence="1" type="ORF">E2C01_003567</name>
</gene>
<name>A0A5B7CTX4_PORTR</name>
<protein>
    <submittedName>
        <fullName evidence="1">Uncharacterized protein</fullName>
    </submittedName>
</protein>
<sequence length="119" mass="12907">MLLTEALDEARAGSGGDCLAQSHSAHSARLPICRPHLTIVMGPGSSIVATTPYLTARHVSDISFHINMVGEVNKQLVIIFTHGSWFFLTFSRGEDTSSGGGIHRLRQLDLTITCDMSLR</sequence>
<dbReference type="EMBL" id="VSRR010000136">
    <property type="protein sequence ID" value="MPC10923.1"/>
    <property type="molecule type" value="Genomic_DNA"/>
</dbReference>
<keyword evidence="2" id="KW-1185">Reference proteome</keyword>
<organism evidence="1 2">
    <name type="scientific">Portunus trituberculatus</name>
    <name type="common">Swimming crab</name>
    <name type="synonym">Neptunus trituberculatus</name>
    <dbReference type="NCBI Taxonomy" id="210409"/>
    <lineage>
        <taxon>Eukaryota</taxon>
        <taxon>Metazoa</taxon>
        <taxon>Ecdysozoa</taxon>
        <taxon>Arthropoda</taxon>
        <taxon>Crustacea</taxon>
        <taxon>Multicrustacea</taxon>
        <taxon>Malacostraca</taxon>
        <taxon>Eumalacostraca</taxon>
        <taxon>Eucarida</taxon>
        <taxon>Decapoda</taxon>
        <taxon>Pleocyemata</taxon>
        <taxon>Brachyura</taxon>
        <taxon>Eubrachyura</taxon>
        <taxon>Portunoidea</taxon>
        <taxon>Portunidae</taxon>
        <taxon>Portuninae</taxon>
        <taxon>Portunus</taxon>
    </lineage>
</organism>
<proteinExistence type="predicted"/>